<dbReference type="InterPro" id="IPR016024">
    <property type="entry name" value="ARM-type_fold"/>
</dbReference>
<evidence type="ECO:0000313" key="7">
    <source>
        <dbReference type="EMBL" id="CAI5450933.1"/>
    </source>
</evidence>
<comment type="caution">
    <text evidence="7">The sequence shown here is derived from an EMBL/GenBank/DDBJ whole genome shotgun (WGS) entry which is preliminary data.</text>
</comment>
<evidence type="ECO:0000256" key="5">
    <source>
        <dbReference type="ARBA" id="ARBA00023242"/>
    </source>
</evidence>
<dbReference type="InterPro" id="IPR014877">
    <property type="entry name" value="XPO1_C_dom"/>
</dbReference>
<evidence type="ECO:0000256" key="4">
    <source>
        <dbReference type="ARBA" id="ARBA00022927"/>
    </source>
</evidence>
<dbReference type="GO" id="GO:0005634">
    <property type="term" value="C:nucleus"/>
    <property type="evidence" value="ECO:0007669"/>
    <property type="project" value="UniProtKB-SubCell"/>
</dbReference>
<evidence type="ECO:0000259" key="6">
    <source>
        <dbReference type="SMART" id="SM01102"/>
    </source>
</evidence>
<dbReference type="Proteomes" id="UP001152747">
    <property type="component" value="Unassembled WGS sequence"/>
</dbReference>
<organism evidence="7 8">
    <name type="scientific">Caenorhabditis angaria</name>
    <dbReference type="NCBI Taxonomy" id="860376"/>
    <lineage>
        <taxon>Eukaryota</taxon>
        <taxon>Metazoa</taxon>
        <taxon>Ecdysozoa</taxon>
        <taxon>Nematoda</taxon>
        <taxon>Chromadorea</taxon>
        <taxon>Rhabditida</taxon>
        <taxon>Rhabditina</taxon>
        <taxon>Rhabditomorpha</taxon>
        <taxon>Rhabditoidea</taxon>
        <taxon>Rhabditidae</taxon>
        <taxon>Peloderinae</taxon>
        <taxon>Caenorhabditis</taxon>
    </lineage>
</organism>
<dbReference type="Gene3D" id="1.25.10.10">
    <property type="entry name" value="Leucine-rich Repeat Variant"/>
    <property type="match status" value="1"/>
</dbReference>
<evidence type="ECO:0000256" key="2">
    <source>
        <dbReference type="ARBA" id="ARBA00009466"/>
    </source>
</evidence>
<evidence type="ECO:0000256" key="1">
    <source>
        <dbReference type="ARBA" id="ARBA00004123"/>
    </source>
</evidence>
<comment type="similarity">
    <text evidence="2">Belongs to the exportin family.</text>
</comment>
<dbReference type="EMBL" id="CANHGI010000005">
    <property type="protein sequence ID" value="CAI5450933.1"/>
    <property type="molecule type" value="Genomic_DNA"/>
</dbReference>
<reference evidence="7" key="1">
    <citation type="submission" date="2022-11" db="EMBL/GenBank/DDBJ databases">
        <authorList>
            <person name="Kikuchi T."/>
        </authorList>
    </citation>
    <scope>NUCLEOTIDE SEQUENCE</scope>
    <source>
        <strain evidence="7">PS1010</strain>
    </source>
</reference>
<feature type="domain" description="Exportin-1 C-terminal" evidence="6">
    <location>
        <begin position="1"/>
        <end position="143"/>
    </location>
</feature>
<name>A0A9P1IRW1_9PELO</name>
<evidence type="ECO:0000313" key="8">
    <source>
        <dbReference type="Proteomes" id="UP001152747"/>
    </source>
</evidence>
<dbReference type="SUPFAM" id="SSF48371">
    <property type="entry name" value="ARM repeat"/>
    <property type="match status" value="1"/>
</dbReference>
<dbReference type="OrthoDB" id="27218at2759"/>
<keyword evidence="8" id="KW-1185">Reference proteome</keyword>
<comment type="subcellular location">
    <subcellularLocation>
        <location evidence="1">Nucleus</location>
    </subcellularLocation>
</comment>
<keyword evidence="3" id="KW-0813">Transport</keyword>
<proteinExistence type="inferred from homology"/>
<dbReference type="Pfam" id="PF08767">
    <property type="entry name" value="CRM1_C"/>
    <property type="match status" value="1"/>
</dbReference>
<keyword evidence="5" id="KW-0539">Nucleus</keyword>
<protein>
    <recommendedName>
        <fullName evidence="6">Exportin-1 C-terminal domain-containing protein</fullName>
    </recommendedName>
</protein>
<dbReference type="GO" id="GO:0005049">
    <property type="term" value="F:nuclear export signal receptor activity"/>
    <property type="evidence" value="ECO:0007669"/>
    <property type="project" value="InterPro"/>
</dbReference>
<dbReference type="AlphaFoldDB" id="A0A9P1IRW1"/>
<dbReference type="GO" id="GO:0015031">
    <property type="term" value="P:protein transport"/>
    <property type="evidence" value="ECO:0007669"/>
    <property type="project" value="UniProtKB-KW"/>
</dbReference>
<dbReference type="InterPro" id="IPR011989">
    <property type="entry name" value="ARM-like"/>
</dbReference>
<dbReference type="SMART" id="SM01102">
    <property type="entry name" value="CRM1_C"/>
    <property type="match status" value="1"/>
</dbReference>
<evidence type="ECO:0000256" key="3">
    <source>
        <dbReference type="ARBA" id="ARBA00022448"/>
    </source>
</evidence>
<dbReference type="Gene3D" id="6.10.250.450">
    <property type="match status" value="1"/>
</dbReference>
<accession>A0A9P1IRW1</accession>
<keyword evidence="4" id="KW-0653">Protein transport</keyword>
<gene>
    <name evidence="7" type="ORF">CAMP_LOCUS13570</name>
</gene>
<sequence length="184" mass="21248">MTNKNCLDILKEILAKVSELPEEASQPFYKRHYIDILQHVLAVACDSSQVHVAGLTYYAEVLCALFRAPEYSIKLPLNSANEQQSNIDYIYEHIGGIFSQHFSNLTQDQIRVIIKGFFSFNTEIGLMRNHLRDFLIQIKEFNGEDTSDLFLEEREAEIQQAQSRKRAVPGMINPNDLQEEDVFY</sequence>